<dbReference type="InterPro" id="IPR025110">
    <property type="entry name" value="AMP-bd_C"/>
</dbReference>
<dbReference type="FunFam" id="3.30.300.30:FF:000008">
    <property type="entry name" value="2,3-dihydroxybenzoate-AMP ligase"/>
    <property type="match status" value="1"/>
</dbReference>
<dbReference type="SUPFAM" id="SSF56801">
    <property type="entry name" value="Acetyl-CoA synthetase-like"/>
    <property type="match status" value="1"/>
</dbReference>
<name>A0A9D4PM46_RHISA</name>
<dbReference type="GO" id="GO:0031956">
    <property type="term" value="F:medium-chain fatty acid-CoA ligase activity"/>
    <property type="evidence" value="ECO:0007669"/>
    <property type="project" value="TreeGrafter"/>
</dbReference>
<dbReference type="PANTHER" id="PTHR43201:SF5">
    <property type="entry name" value="MEDIUM-CHAIN ACYL-COA LIGASE ACSF2, MITOCHONDRIAL"/>
    <property type="match status" value="1"/>
</dbReference>
<protein>
    <recommendedName>
        <fullName evidence="3">AMP-binding enzyme C-terminal domain-containing protein</fullName>
    </recommendedName>
</protein>
<gene>
    <name evidence="4" type="ORF">HPB52_007411</name>
</gene>
<proteinExistence type="inferred from homology"/>
<organism evidence="4 5">
    <name type="scientific">Rhipicephalus sanguineus</name>
    <name type="common">Brown dog tick</name>
    <name type="synonym">Ixodes sanguineus</name>
    <dbReference type="NCBI Taxonomy" id="34632"/>
    <lineage>
        <taxon>Eukaryota</taxon>
        <taxon>Metazoa</taxon>
        <taxon>Ecdysozoa</taxon>
        <taxon>Arthropoda</taxon>
        <taxon>Chelicerata</taxon>
        <taxon>Arachnida</taxon>
        <taxon>Acari</taxon>
        <taxon>Parasitiformes</taxon>
        <taxon>Ixodida</taxon>
        <taxon>Ixodoidea</taxon>
        <taxon>Ixodidae</taxon>
        <taxon>Rhipicephalinae</taxon>
        <taxon>Rhipicephalus</taxon>
        <taxon>Rhipicephalus</taxon>
    </lineage>
</organism>
<reference evidence="4" key="2">
    <citation type="submission" date="2021-09" db="EMBL/GenBank/DDBJ databases">
        <authorList>
            <person name="Jia N."/>
            <person name="Wang J."/>
            <person name="Shi W."/>
            <person name="Du L."/>
            <person name="Sun Y."/>
            <person name="Zhan W."/>
            <person name="Jiang J."/>
            <person name="Wang Q."/>
            <person name="Zhang B."/>
            <person name="Ji P."/>
            <person name="Sakyi L.B."/>
            <person name="Cui X."/>
            <person name="Yuan T."/>
            <person name="Jiang B."/>
            <person name="Yang W."/>
            <person name="Lam T.T.-Y."/>
            <person name="Chang Q."/>
            <person name="Ding S."/>
            <person name="Wang X."/>
            <person name="Zhu J."/>
            <person name="Ruan X."/>
            <person name="Zhao L."/>
            <person name="Wei J."/>
            <person name="Que T."/>
            <person name="Du C."/>
            <person name="Cheng J."/>
            <person name="Dai P."/>
            <person name="Han X."/>
            <person name="Huang E."/>
            <person name="Gao Y."/>
            <person name="Liu J."/>
            <person name="Shao H."/>
            <person name="Ye R."/>
            <person name="Li L."/>
            <person name="Wei W."/>
            <person name="Wang X."/>
            <person name="Wang C."/>
            <person name="Huo Q."/>
            <person name="Li W."/>
            <person name="Guo W."/>
            <person name="Chen H."/>
            <person name="Chen S."/>
            <person name="Zhou L."/>
            <person name="Zhou L."/>
            <person name="Ni X."/>
            <person name="Tian J."/>
            <person name="Zhou Y."/>
            <person name="Sheng Y."/>
            <person name="Liu T."/>
            <person name="Pan Y."/>
            <person name="Xia L."/>
            <person name="Li J."/>
            <person name="Zhao F."/>
            <person name="Cao W."/>
        </authorList>
    </citation>
    <scope>NUCLEOTIDE SEQUENCE</scope>
    <source>
        <strain evidence="4">Rsan-2018</strain>
        <tissue evidence="4">Larvae</tissue>
    </source>
</reference>
<evidence type="ECO:0000256" key="1">
    <source>
        <dbReference type="ARBA" id="ARBA00006432"/>
    </source>
</evidence>
<dbReference type="GO" id="GO:0006631">
    <property type="term" value="P:fatty acid metabolic process"/>
    <property type="evidence" value="ECO:0007669"/>
    <property type="project" value="TreeGrafter"/>
</dbReference>
<accession>A0A9D4PM46</accession>
<evidence type="ECO:0000313" key="4">
    <source>
        <dbReference type="EMBL" id="KAH7947014.1"/>
    </source>
</evidence>
<sequence length="129" mass="15073">MMAEDGRVSILGRMRDVIVRGHEHVYPQEIEHFLYTHPAVQEVQAISRNNCTQVVGVPDERQSEEVCAWIKLKPGFSLSQEDIKNFCKRRLSHYKIPRYVLFVSEFPKTVSGKVQKHVMKEESRKILHL</sequence>
<dbReference type="Pfam" id="PF13193">
    <property type="entry name" value="AMP-binding_C"/>
    <property type="match status" value="1"/>
</dbReference>
<evidence type="ECO:0000259" key="3">
    <source>
        <dbReference type="Pfam" id="PF13193"/>
    </source>
</evidence>
<dbReference type="EMBL" id="JABSTV010001252">
    <property type="protein sequence ID" value="KAH7947014.1"/>
    <property type="molecule type" value="Genomic_DNA"/>
</dbReference>
<dbReference type="AlphaFoldDB" id="A0A9D4PM46"/>
<feature type="domain" description="AMP-binding enzyme C-terminal" evidence="3">
    <location>
        <begin position="29"/>
        <end position="113"/>
    </location>
</feature>
<dbReference type="VEuPathDB" id="VectorBase:RSAN_046754"/>
<comment type="similarity">
    <text evidence="1">Belongs to the ATP-dependent AMP-binding enzyme family.</text>
</comment>
<evidence type="ECO:0000256" key="2">
    <source>
        <dbReference type="ARBA" id="ARBA00022598"/>
    </source>
</evidence>
<reference evidence="4" key="1">
    <citation type="journal article" date="2020" name="Cell">
        <title>Large-Scale Comparative Analyses of Tick Genomes Elucidate Their Genetic Diversity and Vector Capacities.</title>
        <authorList>
            <consortium name="Tick Genome and Microbiome Consortium (TIGMIC)"/>
            <person name="Jia N."/>
            <person name="Wang J."/>
            <person name="Shi W."/>
            <person name="Du L."/>
            <person name="Sun Y."/>
            <person name="Zhan W."/>
            <person name="Jiang J.F."/>
            <person name="Wang Q."/>
            <person name="Zhang B."/>
            <person name="Ji P."/>
            <person name="Bell-Sakyi L."/>
            <person name="Cui X.M."/>
            <person name="Yuan T.T."/>
            <person name="Jiang B.G."/>
            <person name="Yang W.F."/>
            <person name="Lam T.T."/>
            <person name="Chang Q.C."/>
            <person name="Ding S.J."/>
            <person name="Wang X.J."/>
            <person name="Zhu J.G."/>
            <person name="Ruan X.D."/>
            <person name="Zhao L."/>
            <person name="Wei J.T."/>
            <person name="Ye R.Z."/>
            <person name="Que T.C."/>
            <person name="Du C.H."/>
            <person name="Zhou Y.H."/>
            <person name="Cheng J.X."/>
            <person name="Dai P.F."/>
            <person name="Guo W.B."/>
            <person name="Han X.H."/>
            <person name="Huang E.J."/>
            <person name="Li L.F."/>
            <person name="Wei W."/>
            <person name="Gao Y.C."/>
            <person name="Liu J.Z."/>
            <person name="Shao H.Z."/>
            <person name="Wang X."/>
            <person name="Wang C.C."/>
            <person name="Yang T.C."/>
            <person name="Huo Q.B."/>
            <person name="Li W."/>
            <person name="Chen H.Y."/>
            <person name="Chen S.E."/>
            <person name="Zhou L.G."/>
            <person name="Ni X.B."/>
            <person name="Tian J.H."/>
            <person name="Sheng Y."/>
            <person name="Liu T."/>
            <person name="Pan Y.S."/>
            <person name="Xia L.Y."/>
            <person name="Li J."/>
            <person name="Zhao F."/>
            <person name="Cao W.C."/>
        </authorList>
    </citation>
    <scope>NUCLEOTIDE SEQUENCE</scope>
    <source>
        <strain evidence="4">Rsan-2018</strain>
    </source>
</reference>
<dbReference type="PANTHER" id="PTHR43201">
    <property type="entry name" value="ACYL-COA SYNTHETASE"/>
    <property type="match status" value="1"/>
</dbReference>
<dbReference type="Gene3D" id="3.30.300.30">
    <property type="match status" value="1"/>
</dbReference>
<keyword evidence="2" id="KW-0436">Ligase</keyword>
<comment type="caution">
    <text evidence="4">The sequence shown here is derived from an EMBL/GenBank/DDBJ whole genome shotgun (WGS) entry which is preliminary data.</text>
</comment>
<dbReference type="Proteomes" id="UP000821837">
    <property type="component" value="Chromosome 6"/>
</dbReference>
<keyword evidence="5" id="KW-1185">Reference proteome</keyword>
<evidence type="ECO:0000313" key="5">
    <source>
        <dbReference type="Proteomes" id="UP000821837"/>
    </source>
</evidence>
<dbReference type="InterPro" id="IPR045851">
    <property type="entry name" value="AMP-bd_C_sf"/>
</dbReference>